<evidence type="ECO:0000313" key="3">
    <source>
        <dbReference type="Proteomes" id="UP001159363"/>
    </source>
</evidence>
<evidence type="ECO:0000313" key="2">
    <source>
        <dbReference type="EMBL" id="KAJ8870940.1"/>
    </source>
</evidence>
<feature type="region of interest" description="Disordered" evidence="1">
    <location>
        <begin position="435"/>
        <end position="460"/>
    </location>
</feature>
<gene>
    <name evidence="2" type="ORF">PR048_027242</name>
</gene>
<dbReference type="Proteomes" id="UP001159363">
    <property type="component" value="Chromosome 11"/>
</dbReference>
<keyword evidence="3" id="KW-1185">Reference proteome</keyword>
<comment type="caution">
    <text evidence="2">The sequence shown here is derived from an EMBL/GenBank/DDBJ whole genome shotgun (WGS) entry which is preliminary data.</text>
</comment>
<organism evidence="2 3">
    <name type="scientific">Dryococelus australis</name>
    <dbReference type="NCBI Taxonomy" id="614101"/>
    <lineage>
        <taxon>Eukaryota</taxon>
        <taxon>Metazoa</taxon>
        <taxon>Ecdysozoa</taxon>
        <taxon>Arthropoda</taxon>
        <taxon>Hexapoda</taxon>
        <taxon>Insecta</taxon>
        <taxon>Pterygota</taxon>
        <taxon>Neoptera</taxon>
        <taxon>Polyneoptera</taxon>
        <taxon>Phasmatodea</taxon>
        <taxon>Verophasmatodea</taxon>
        <taxon>Anareolatae</taxon>
        <taxon>Phasmatidae</taxon>
        <taxon>Eurycanthinae</taxon>
        <taxon>Dryococelus</taxon>
    </lineage>
</organism>
<accession>A0ABQ9GEW2</accession>
<reference evidence="2 3" key="1">
    <citation type="submission" date="2023-02" db="EMBL/GenBank/DDBJ databases">
        <title>LHISI_Scaffold_Assembly.</title>
        <authorList>
            <person name="Stuart O.P."/>
            <person name="Cleave R."/>
            <person name="Magrath M.J.L."/>
            <person name="Mikheyev A.S."/>
        </authorList>
    </citation>
    <scope>NUCLEOTIDE SEQUENCE [LARGE SCALE GENOMIC DNA]</scope>
    <source>
        <strain evidence="2">Daus_M_001</strain>
        <tissue evidence="2">Leg muscle</tissue>
    </source>
</reference>
<feature type="compositionally biased region" description="Basic and acidic residues" evidence="1">
    <location>
        <begin position="175"/>
        <end position="188"/>
    </location>
</feature>
<feature type="region of interest" description="Disordered" evidence="1">
    <location>
        <begin position="167"/>
        <end position="251"/>
    </location>
</feature>
<sequence length="601" mass="65902">MPSKRIQWESAGGGWGVAMSPFPRFATPSTGCKGHEPSPDTPRPGSPDTASLSPDIVGIKQTVVKMIWREQPRSCLREPSSIPGRLTPGIFAGENRAGRCRWLPGFLGNLPFTQPLHSGVAPSPPHLTVIDAQARPRCGNSENPRRRRLIRLNIEVLRADEGETSLAWSGAGMQGRRETGDPRENPADRRHRATPAAGFEPGSRRWGGEQCNHYTTTGPPSSDVGRTSKTRGRAGHNDPAKWAGTRRRAGTPLTSTAAAVCEVVHTRARTSPASPHPIQTTAPGVKNFPFGFGRRRDRERERERERKGPLTAKAFLNPWLAAASFRRQEAVTPDSPTDIIQHLLLQPLVHAVFDISWRTLARSSPSTVTADNQGLTPLTPHQYTSTPARRTARLLAGVTAPPPPVGEADKCRGEYLAEAIWLTVNSRADDGGILRDDGGRGVRGVNGREGPASLPPRFNPRPGHTGFSDVGIVLDDAVGLRFFSVISRFSRPFIQALLYTHLSHPLSALKTSLLRAVQISSLKTRTLRIHDFDDLLARLYSLMFKFGDIYCTFAVCCNSGRRRLDQPSLGVCQIACGLRFINTRVWKSILSRKEFTNFPGL</sequence>
<feature type="compositionally biased region" description="Polar residues" evidence="1">
    <location>
        <begin position="212"/>
        <end position="227"/>
    </location>
</feature>
<feature type="compositionally biased region" description="Polar residues" evidence="1">
    <location>
        <begin position="269"/>
        <end position="282"/>
    </location>
</feature>
<name>A0ABQ9GEW2_9NEOP</name>
<dbReference type="EMBL" id="JARBHB010000012">
    <property type="protein sequence ID" value="KAJ8870940.1"/>
    <property type="molecule type" value="Genomic_DNA"/>
</dbReference>
<feature type="compositionally biased region" description="Basic and acidic residues" evidence="1">
    <location>
        <begin position="294"/>
        <end position="308"/>
    </location>
</feature>
<evidence type="ECO:0000256" key="1">
    <source>
        <dbReference type="SAM" id="MobiDB-lite"/>
    </source>
</evidence>
<feature type="region of interest" description="Disordered" evidence="1">
    <location>
        <begin position="268"/>
        <end position="308"/>
    </location>
</feature>
<proteinExistence type="predicted"/>
<protein>
    <submittedName>
        <fullName evidence="2">Uncharacterized protein</fullName>
    </submittedName>
</protein>
<feature type="region of interest" description="Disordered" evidence="1">
    <location>
        <begin position="366"/>
        <end position="386"/>
    </location>
</feature>
<feature type="region of interest" description="Disordered" evidence="1">
    <location>
        <begin position="1"/>
        <end position="54"/>
    </location>
</feature>